<evidence type="ECO:0000256" key="2">
    <source>
        <dbReference type="ARBA" id="ARBA00022741"/>
    </source>
</evidence>
<organism evidence="6 7">
    <name type="scientific">Thamnocephalis sphaerospora</name>
    <dbReference type="NCBI Taxonomy" id="78915"/>
    <lineage>
        <taxon>Eukaryota</taxon>
        <taxon>Fungi</taxon>
        <taxon>Fungi incertae sedis</taxon>
        <taxon>Zoopagomycota</taxon>
        <taxon>Zoopagomycotina</taxon>
        <taxon>Zoopagomycetes</taxon>
        <taxon>Zoopagales</taxon>
        <taxon>Sigmoideomycetaceae</taxon>
        <taxon>Thamnocephalis</taxon>
    </lineage>
</organism>
<dbReference type="HAMAP" id="MF_00235">
    <property type="entry name" value="Adenylate_kinase_Adk"/>
    <property type="match status" value="1"/>
</dbReference>
<accession>A0A4P9XWB7</accession>
<dbReference type="InterPro" id="IPR033690">
    <property type="entry name" value="Adenylat_kinase_CS"/>
</dbReference>
<gene>
    <name evidence="6" type="ORF">THASP1DRAFT_34282</name>
</gene>
<keyword evidence="3 4" id="KW-0418">Kinase</keyword>
<dbReference type="PRINTS" id="PR00094">
    <property type="entry name" value="ADENYLTKNASE"/>
</dbReference>
<dbReference type="Gene3D" id="3.40.50.300">
    <property type="entry name" value="P-loop containing nucleotide triphosphate hydrolases"/>
    <property type="match status" value="1"/>
</dbReference>
<protein>
    <submittedName>
        <fullName evidence="6">Adenylate kinase-domain-containing protein</fullName>
    </submittedName>
</protein>
<dbReference type="SUPFAM" id="SSF52540">
    <property type="entry name" value="P-loop containing nucleoside triphosphate hydrolases"/>
    <property type="match status" value="1"/>
</dbReference>
<dbReference type="Proteomes" id="UP000271241">
    <property type="component" value="Unassembled WGS sequence"/>
</dbReference>
<dbReference type="InterPro" id="IPR027417">
    <property type="entry name" value="P-loop_NTPase"/>
</dbReference>
<evidence type="ECO:0000256" key="3">
    <source>
        <dbReference type="ARBA" id="ARBA00022777"/>
    </source>
</evidence>
<dbReference type="Pfam" id="PF05191">
    <property type="entry name" value="ADK_lid"/>
    <property type="match status" value="1"/>
</dbReference>
<dbReference type="PROSITE" id="PS00113">
    <property type="entry name" value="ADENYLATE_KINASE"/>
    <property type="match status" value="1"/>
</dbReference>
<dbReference type="PANTHER" id="PTHR23359">
    <property type="entry name" value="NUCLEOTIDE KINASE"/>
    <property type="match status" value="1"/>
</dbReference>
<dbReference type="InterPro" id="IPR007862">
    <property type="entry name" value="Adenylate_kinase_lid-dom"/>
</dbReference>
<dbReference type="FunFam" id="3.40.50.300:FF:000106">
    <property type="entry name" value="Adenylate kinase mitochondrial"/>
    <property type="match status" value="1"/>
</dbReference>
<keyword evidence="2" id="KW-0547">Nucleotide-binding</keyword>
<evidence type="ECO:0000259" key="5">
    <source>
        <dbReference type="Pfam" id="PF05191"/>
    </source>
</evidence>
<evidence type="ECO:0000313" key="7">
    <source>
        <dbReference type="Proteomes" id="UP000271241"/>
    </source>
</evidence>
<proteinExistence type="inferred from homology"/>
<dbReference type="EMBL" id="KZ992482">
    <property type="protein sequence ID" value="RKP09891.1"/>
    <property type="molecule type" value="Genomic_DNA"/>
</dbReference>
<dbReference type="NCBIfam" id="TIGR01351">
    <property type="entry name" value="adk"/>
    <property type="match status" value="1"/>
</dbReference>
<keyword evidence="7" id="KW-1185">Reference proteome</keyword>
<dbReference type="InterPro" id="IPR000850">
    <property type="entry name" value="Adenylat/UMP-CMP_kin"/>
</dbReference>
<comment type="similarity">
    <text evidence="4">Belongs to the adenylate kinase family.</text>
</comment>
<dbReference type="STRING" id="78915.A0A4P9XWB7"/>
<sequence>MLLIGAPGAGKGTQSARLQRDYGFAALSSGDLLRRHVAQNTPVGRQAADFMSRGELVPDSLMIRLLVTELASMQEEQDSAGAVPNGAGWLLDGFPRNRVQAESLDKTLAAGESPLNLVVSLNVPDEVILERILSRWVHAPSGRVYNLGYNPPLRSGLDDVTGEPLTQRPDDNADVFRARMRAFRETTEPLLEHYERQGVLVKLHGETSDVIYDQLRQSPPP</sequence>
<name>A0A4P9XWB7_9FUNG</name>
<dbReference type="InterPro" id="IPR006259">
    <property type="entry name" value="Adenyl_kin_sub"/>
</dbReference>
<dbReference type="Pfam" id="PF00406">
    <property type="entry name" value="ADK"/>
    <property type="match status" value="1"/>
</dbReference>
<reference evidence="7" key="1">
    <citation type="journal article" date="2018" name="Nat. Microbiol.">
        <title>Leveraging single-cell genomics to expand the fungal tree of life.</title>
        <authorList>
            <person name="Ahrendt S.R."/>
            <person name="Quandt C.A."/>
            <person name="Ciobanu D."/>
            <person name="Clum A."/>
            <person name="Salamov A."/>
            <person name="Andreopoulos B."/>
            <person name="Cheng J.F."/>
            <person name="Woyke T."/>
            <person name="Pelin A."/>
            <person name="Henrissat B."/>
            <person name="Reynolds N.K."/>
            <person name="Benny G.L."/>
            <person name="Smith M.E."/>
            <person name="James T.Y."/>
            <person name="Grigoriev I.V."/>
        </authorList>
    </citation>
    <scope>NUCLEOTIDE SEQUENCE [LARGE SCALE GENOMIC DNA]</scope>
    <source>
        <strain evidence="7">RSA 1356</strain>
    </source>
</reference>
<dbReference type="GO" id="GO:0005524">
    <property type="term" value="F:ATP binding"/>
    <property type="evidence" value="ECO:0007669"/>
    <property type="project" value="InterPro"/>
</dbReference>
<evidence type="ECO:0000256" key="1">
    <source>
        <dbReference type="ARBA" id="ARBA00022679"/>
    </source>
</evidence>
<dbReference type="AlphaFoldDB" id="A0A4P9XWB7"/>
<keyword evidence="1 4" id="KW-0808">Transferase</keyword>
<dbReference type="CDD" id="cd01428">
    <property type="entry name" value="ADK"/>
    <property type="match status" value="1"/>
</dbReference>
<evidence type="ECO:0000313" key="6">
    <source>
        <dbReference type="EMBL" id="RKP09891.1"/>
    </source>
</evidence>
<feature type="domain" description="Adenylate kinase active site lid" evidence="5">
    <location>
        <begin position="135"/>
        <end position="170"/>
    </location>
</feature>
<dbReference type="GO" id="GO:0004017">
    <property type="term" value="F:AMP kinase activity"/>
    <property type="evidence" value="ECO:0007669"/>
    <property type="project" value="InterPro"/>
</dbReference>
<evidence type="ECO:0000256" key="4">
    <source>
        <dbReference type="RuleBase" id="RU003330"/>
    </source>
</evidence>
<dbReference type="OrthoDB" id="439792at2759"/>